<dbReference type="InterPro" id="IPR006379">
    <property type="entry name" value="HAD-SF_hydro_IIB"/>
</dbReference>
<dbReference type="AlphaFoldDB" id="A0AB34K695"/>
<dbReference type="GO" id="GO:0015031">
    <property type="term" value="P:protein transport"/>
    <property type="evidence" value="ECO:0007669"/>
    <property type="project" value="InterPro"/>
</dbReference>
<comment type="subcellular location">
    <subcellularLocation>
        <location evidence="1">Plastid</location>
        <location evidence="1">Chloroplast</location>
    </subcellularLocation>
</comment>
<feature type="chain" id="PRO_5044199379" evidence="4">
    <location>
        <begin position="19"/>
        <end position="623"/>
    </location>
</feature>
<dbReference type="SFLD" id="SFLDS00003">
    <property type="entry name" value="Haloacid_Dehalogenase"/>
    <property type="match status" value="1"/>
</dbReference>
<evidence type="ECO:0000256" key="2">
    <source>
        <dbReference type="ARBA" id="ARBA00022528"/>
    </source>
</evidence>
<evidence type="ECO:0000256" key="1">
    <source>
        <dbReference type="ARBA" id="ARBA00004229"/>
    </source>
</evidence>
<dbReference type="GO" id="GO:0000287">
    <property type="term" value="F:magnesium ion binding"/>
    <property type="evidence" value="ECO:0007669"/>
    <property type="project" value="TreeGrafter"/>
</dbReference>
<dbReference type="InterPro" id="IPR007378">
    <property type="entry name" value="Tic22-like"/>
</dbReference>
<evidence type="ECO:0000256" key="3">
    <source>
        <dbReference type="ARBA" id="ARBA00022640"/>
    </source>
</evidence>
<dbReference type="Gene3D" id="3.30.1240.10">
    <property type="match status" value="1"/>
</dbReference>
<evidence type="ECO:0000256" key="4">
    <source>
        <dbReference type="SAM" id="SignalP"/>
    </source>
</evidence>
<keyword evidence="4" id="KW-0732">Signal</keyword>
<comment type="caution">
    <text evidence="5">The sequence shown here is derived from an EMBL/GenBank/DDBJ whole genome shotgun (WGS) entry which is preliminary data.</text>
</comment>
<feature type="signal peptide" evidence="4">
    <location>
        <begin position="1"/>
        <end position="18"/>
    </location>
</feature>
<dbReference type="PANTHER" id="PTHR10000">
    <property type="entry name" value="PHOSPHOSERINE PHOSPHATASE"/>
    <property type="match status" value="1"/>
</dbReference>
<organism evidence="5 6">
    <name type="scientific">Prymnesium parvum</name>
    <name type="common">Toxic golden alga</name>
    <dbReference type="NCBI Taxonomy" id="97485"/>
    <lineage>
        <taxon>Eukaryota</taxon>
        <taxon>Haptista</taxon>
        <taxon>Haptophyta</taxon>
        <taxon>Prymnesiophyceae</taxon>
        <taxon>Prymnesiales</taxon>
        <taxon>Prymnesiaceae</taxon>
        <taxon>Prymnesium</taxon>
    </lineage>
</organism>
<dbReference type="Gene3D" id="3.40.1350.100">
    <property type="match status" value="1"/>
</dbReference>
<evidence type="ECO:0000313" key="5">
    <source>
        <dbReference type="EMBL" id="KAL1529640.1"/>
    </source>
</evidence>
<dbReference type="SUPFAM" id="SSF56784">
    <property type="entry name" value="HAD-like"/>
    <property type="match status" value="1"/>
</dbReference>
<dbReference type="GO" id="GO:0005829">
    <property type="term" value="C:cytosol"/>
    <property type="evidence" value="ECO:0007669"/>
    <property type="project" value="TreeGrafter"/>
</dbReference>
<keyword evidence="6" id="KW-1185">Reference proteome</keyword>
<dbReference type="PROSITE" id="PS01229">
    <property type="entry name" value="COF_2"/>
    <property type="match status" value="1"/>
</dbReference>
<dbReference type="InterPro" id="IPR036412">
    <property type="entry name" value="HAD-like_sf"/>
</dbReference>
<dbReference type="Pfam" id="PF04278">
    <property type="entry name" value="Tic22"/>
    <property type="match status" value="1"/>
</dbReference>
<dbReference type="InterPro" id="IPR023214">
    <property type="entry name" value="HAD_sf"/>
</dbReference>
<dbReference type="Pfam" id="PF08282">
    <property type="entry name" value="Hydrolase_3"/>
    <property type="match status" value="1"/>
</dbReference>
<dbReference type="EMBL" id="JBGBPQ010000001">
    <property type="protein sequence ID" value="KAL1529640.1"/>
    <property type="molecule type" value="Genomic_DNA"/>
</dbReference>
<dbReference type="InterPro" id="IPR000150">
    <property type="entry name" value="Cof"/>
</dbReference>
<reference evidence="5 6" key="1">
    <citation type="journal article" date="2024" name="Science">
        <title>Giant polyketide synthase enzymes in the biosynthesis of giant marine polyether toxins.</title>
        <authorList>
            <person name="Fallon T.R."/>
            <person name="Shende V.V."/>
            <person name="Wierzbicki I.H."/>
            <person name="Pendleton A.L."/>
            <person name="Watervoot N.F."/>
            <person name="Auber R.P."/>
            <person name="Gonzalez D.J."/>
            <person name="Wisecaver J.H."/>
            <person name="Moore B.S."/>
        </authorList>
    </citation>
    <scope>NUCLEOTIDE SEQUENCE [LARGE SCALE GENOMIC DNA]</scope>
    <source>
        <strain evidence="5 6">12B1</strain>
    </source>
</reference>
<protein>
    <submittedName>
        <fullName evidence="5">Uncharacterized protein</fullName>
    </submittedName>
</protein>
<dbReference type="NCBIfam" id="TIGR01484">
    <property type="entry name" value="HAD-SF-IIB"/>
    <property type="match status" value="1"/>
</dbReference>
<dbReference type="Proteomes" id="UP001515480">
    <property type="component" value="Unassembled WGS sequence"/>
</dbReference>
<name>A0AB34K695_PRYPA</name>
<dbReference type="SFLD" id="SFLDG01140">
    <property type="entry name" value="C2.B:_Phosphomannomutase_and_P"/>
    <property type="match status" value="1"/>
</dbReference>
<accession>A0AB34K695</accession>
<evidence type="ECO:0000313" key="6">
    <source>
        <dbReference type="Proteomes" id="UP001515480"/>
    </source>
</evidence>
<sequence>MVMLNLLVAVPAAALSFATPTPCALRPLECLPRRSPSPHCAQRLDAIVLDADGTLLDPEHRLSPNAFEAIREAREAGIKVICATGRARAGPWVEDILKPLGLMAPGVFIQGLTAFSDSGERILNQDLDPSVTQRVQQICEGDSSVTVCAFCQETLAAPRLDARTEHYARYGEAQPEISEGRAAGQPWEVVDAVGGRVVNKLLILTDSADSVPALRERLEKALGGLPCRVVRALDWTLEILPEGSSKAEGVKALLASMRIQPQHVMAVGDGENDLELIQMVGVGVAMGNAVPALKQAADYSTTSSVEGGVANAIRQYALPSRRSFRRRVASAFSRRLGRPRMALADQPALSTSRRAALRCAAVAAAWSAFARSLSAAAAGKTIDQLEKGNGLSVAQVDSKLRKVPVVAIVNGDDQPFFISREGSRQVAYFFLDPSEALMEYRQLIKTQPDAMLKVVGLSDVYFPLVANDVLDVGGSLRLRPSRRQIVWANRALQYNLPEGSMIPVTLSEEKGQVPVFYSEKVAFDINGETRYPFFLRKEDLDIAFDALQTKGALEAEDGKKVSKANGPTSMPVGLVRVATLDGFVKQMRSGEVDLSQAIVVGSDDAIKLCKRLLADGSATGAMP</sequence>
<dbReference type="GO" id="GO:0016791">
    <property type="term" value="F:phosphatase activity"/>
    <property type="evidence" value="ECO:0007669"/>
    <property type="project" value="TreeGrafter"/>
</dbReference>
<proteinExistence type="predicted"/>
<gene>
    <name evidence="5" type="ORF">AB1Y20_000582</name>
</gene>
<dbReference type="PANTHER" id="PTHR10000:SF8">
    <property type="entry name" value="HAD SUPERFAMILY HYDROLASE-LIKE, TYPE 3"/>
    <property type="match status" value="1"/>
</dbReference>
<dbReference type="NCBIfam" id="TIGR00099">
    <property type="entry name" value="Cof-subfamily"/>
    <property type="match status" value="1"/>
</dbReference>
<keyword evidence="3" id="KW-0934">Plastid</keyword>
<dbReference type="GO" id="GO:0009507">
    <property type="term" value="C:chloroplast"/>
    <property type="evidence" value="ECO:0007669"/>
    <property type="project" value="UniProtKB-SubCell"/>
</dbReference>
<dbReference type="Gene3D" id="3.40.50.1000">
    <property type="entry name" value="HAD superfamily/HAD-like"/>
    <property type="match status" value="1"/>
</dbReference>
<keyword evidence="2" id="KW-0150">Chloroplast</keyword>